<dbReference type="CDD" id="cd00483">
    <property type="entry name" value="HPPK"/>
    <property type="match status" value="1"/>
</dbReference>
<dbReference type="GO" id="GO:0046654">
    <property type="term" value="P:tetrahydrofolate biosynthetic process"/>
    <property type="evidence" value="ECO:0007669"/>
    <property type="project" value="TreeGrafter"/>
</dbReference>
<dbReference type="Gene3D" id="3.20.20.20">
    <property type="entry name" value="Dihydropteroate synthase-like"/>
    <property type="match status" value="1"/>
</dbReference>
<dbReference type="PANTHER" id="PTHR20941:SF1">
    <property type="entry name" value="FOLIC ACID SYNTHESIS PROTEIN FOL1"/>
    <property type="match status" value="1"/>
</dbReference>
<dbReference type="GO" id="GO:0046656">
    <property type="term" value="P:folic acid biosynthetic process"/>
    <property type="evidence" value="ECO:0007669"/>
    <property type="project" value="UniProtKB-KW"/>
</dbReference>
<dbReference type="GO" id="GO:0046872">
    <property type="term" value="F:metal ion binding"/>
    <property type="evidence" value="ECO:0007669"/>
    <property type="project" value="UniProtKB-KW"/>
</dbReference>
<dbReference type="OrthoDB" id="615426at2759"/>
<organism evidence="17 18">
    <name type="scientific">Panicum virgatum</name>
    <name type="common">Blackwell switchgrass</name>
    <dbReference type="NCBI Taxonomy" id="38727"/>
    <lineage>
        <taxon>Eukaryota</taxon>
        <taxon>Viridiplantae</taxon>
        <taxon>Streptophyta</taxon>
        <taxon>Embryophyta</taxon>
        <taxon>Tracheophyta</taxon>
        <taxon>Spermatophyta</taxon>
        <taxon>Magnoliopsida</taxon>
        <taxon>Liliopsida</taxon>
        <taxon>Poales</taxon>
        <taxon>Poaceae</taxon>
        <taxon>PACMAD clade</taxon>
        <taxon>Panicoideae</taxon>
        <taxon>Panicodae</taxon>
        <taxon>Paniceae</taxon>
        <taxon>Panicinae</taxon>
        <taxon>Panicum</taxon>
        <taxon>Panicum sect. Hiantes</taxon>
    </lineage>
</organism>
<evidence type="ECO:0000256" key="15">
    <source>
        <dbReference type="ARBA" id="ARBA00061359"/>
    </source>
</evidence>
<dbReference type="InterPro" id="IPR000489">
    <property type="entry name" value="Pterin-binding_dom"/>
</dbReference>
<dbReference type="SUPFAM" id="SSF55083">
    <property type="entry name" value="6-hydroxymethyl-7,8-dihydropterin pyrophosphokinase, HPPK"/>
    <property type="match status" value="1"/>
</dbReference>
<dbReference type="InterPro" id="IPR035907">
    <property type="entry name" value="Hppk_sf"/>
</dbReference>
<evidence type="ECO:0000259" key="16">
    <source>
        <dbReference type="PROSITE" id="PS50972"/>
    </source>
</evidence>
<comment type="catalytic activity">
    <reaction evidence="2">
        <text>6-hydroxymethyl-7,8-dihydropterin + ATP = (7,8-dihydropterin-6-yl)methyl diphosphate + AMP + H(+)</text>
        <dbReference type="Rhea" id="RHEA:11412"/>
        <dbReference type="ChEBI" id="CHEBI:15378"/>
        <dbReference type="ChEBI" id="CHEBI:30616"/>
        <dbReference type="ChEBI" id="CHEBI:44841"/>
        <dbReference type="ChEBI" id="CHEBI:72950"/>
        <dbReference type="ChEBI" id="CHEBI:456215"/>
        <dbReference type="EC" id="2.7.6.3"/>
    </reaction>
</comment>
<keyword evidence="10" id="KW-0418">Kinase</keyword>
<comment type="pathway">
    <text evidence="5">Cofactor biosynthesis; tetrahydrofolate biosynthesis; 2-amino-4-hydroxy-6-hydroxymethyl-7,8-dihydropteridine diphosphate from 7,8-dihydroneopterin triphosphate: step 4/4.</text>
</comment>
<comment type="pathway">
    <text evidence="4">Cofactor biosynthesis; tetrahydrofolate biosynthesis; 7,8-dihydrofolate from 2-amino-4-hydroxy-6-hydroxymethyl-7,8-dihydropteridine diphosphate and 4-aminobenzoate: step 1/2.</text>
</comment>
<dbReference type="NCBIfam" id="TIGR01498">
    <property type="entry name" value="folK"/>
    <property type="match status" value="1"/>
</dbReference>
<protein>
    <recommendedName>
        <fullName evidence="16">Pterin-binding domain-containing protein</fullName>
    </recommendedName>
</protein>
<evidence type="ECO:0000256" key="2">
    <source>
        <dbReference type="ARBA" id="ARBA00000198"/>
    </source>
</evidence>
<keyword evidence="14" id="KW-0511">Multifunctional enzyme</keyword>
<reference evidence="17" key="1">
    <citation type="submission" date="2020-05" db="EMBL/GenBank/DDBJ databases">
        <title>WGS assembly of Panicum virgatum.</title>
        <authorList>
            <person name="Lovell J.T."/>
            <person name="Jenkins J."/>
            <person name="Shu S."/>
            <person name="Juenger T.E."/>
            <person name="Schmutz J."/>
        </authorList>
    </citation>
    <scope>NUCLEOTIDE SEQUENCE</scope>
    <source>
        <strain evidence="17">AP13</strain>
    </source>
</reference>
<dbReference type="NCBIfam" id="TIGR01496">
    <property type="entry name" value="DHPS"/>
    <property type="match status" value="1"/>
</dbReference>
<evidence type="ECO:0000256" key="8">
    <source>
        <dbReference type="ARBA" id="ARBA00022723"/>
    </source>
</evidence>
<accession>A0A8T0WQ83</accession>
<dbReference type="GO" id="GO:0016301">
    <property type="term" value="F:kinase activity"/>
    <property type="evidence" value="ECO:0007669"/>
    <property type="project" value="UniProtKB-KW"/>
</dbReference>
<dbReference type="InterPro" id="IPR000550">
    <property type="entry name" value="Hppk"/>
</dbReference>
<evidence type="ECO:0000313" key="18">
    <source>
        <dbReference type="Proteomes" id="UP000823388"/>
    </source>
</evidence>
<dbReference type="GO" id="GO:0005737">
    <property type="term" value="C:cytoplasm"/>
    <property type="evidence" value="ECO:0007669"/>
    <property type="project" value="UniProtKB-ARBA"/>
</dbReference>
<comment type="caution">
    <text evidence="17">The sequence shown here is derived from an EMBL/GenBank/DDBJ whole genome shotgun (WGS) entry which is preliminary data.</text>
</comment>
<evidence type="ECO:0000256" key="6">
    <source>
        <dbReference type="ARBA" id="ARBA00009951"/>
    </source>
</evidence>
<sequence>MLLQAKESLGKMFSAGTSYYGGLVQSHAPSAFDLRHYLSSYNKTSKCVIPCKARSLSQFSCGGSSADQEIVIAMGSNVGDRVSTFDRALQMMKSSGVNITRHACLYETAPAYVTDQPRFLNSAIRGTTRLGPYELLKKLKEIEKDIGRTGGIRYGPRPIDLDILLYGNSQIHSETLIVPHERIHERPFVLAPLVDLLGTSRDDGIETSWQSLSKCSGGFFELWNKLGGESLIGTEGIKRVLPVGNRLLDWCERALIMGILNVTPDSFSDGGKFQQVEAAISQAKLLISQGADIIDIGAQSTKPFAKRLSPNEELARLIPVLDEVTKIPEIEGKLLSVDTFYAEVATEAVKRGVHMINDVSGGQLDPRILKVVAELGVPYVVMHTRGDPSTMQSEENLQYVDLFSEIASELYTKVREAELSGIPLWRIIVDPGIGFSKKSGDNLEVIAGLRSIRRGMGKTSIGASHAPILLGTSRKSFLGDICHHANPAERDHVTLGCVTVGVWCGANIVRVHNARYGADGAKLGDAFRKSSGFVQA</sequence>
<keyword evidence="13" id="KW-0289">Folate biosynthesis</keyword>
<evidence type="ECO:0000256" key="13">
    <source>
        <dbReference type="ARBA" id="ARBA00022909"/>
    </source>
</evidence>
<keyword evidence="9" id="KW-0547">Nucleotide-binding</keyword>
<dbReference type="CDD" id="cd00739">
    <property type="entry name" value="DHPS"/>
    <property type="match status" value="1"/>
</dbReference>
<dbReference type="FunFam" id="3.20.20.20:FF:000006">
    <property type="entry name" value="Dihydropteroate synthase"/>
    <property type="match status" value="1"/>
</dbReference>
<dbReference type="SUPFAM" id="SSF51717">
    <property type="entry name" value="Dihydropteroate synthetase-like"/>
    <property type="match status" value="1"/>
</dbReference>
<gene>
    <name evidence="17" type="ORF">PVAP13_2KG552200</name>
</gene>
<dbReference type="GO" id="GO:0003848">
    <property type="term" value="F:2-amino-4-hydroxy-6-hydroxymethyldihydropteridine diphosphokinase activity"/>
    <property type="evidence" value="ECO:0007669"/>
    <property type="project" value="UniProtKB-EC"/>
</dbReference>
<evidence type="ECO:0000256" key="14">
    <source>
        <dbReference type="ARBA" id="ARBA00023268"/>
    </source>
</evidence>
<dbReference type="FunFam" id="3.30.70.560:FF:000003">
    <property type="entry name" value="Folate synthesis bifunctional protein"/>
    <property type="match status" value="1"/>
</dbReference>
<dbReference type="Proteomes" id="UP000823388">
    <property type="component" value="Chromosome 2K"/>
</dbReference>
<dbReference type="GO" id="GO:0004156">
    <property type="term" value="F:dihydropteroate synthase activity"/>
    <property type="evidence" value="ECO:0007669"/>
    <property type="project" value="UniProtKB-EC"/>
</dbReference>
<evidence type="ECO:0000256" key="4">
    <source>
        <dbReference type="ARBA" id="ARBA00004763"/>
    </source>
</evidence>
<dbReference type="Pfam" id="PF01288">
    <property type="entry name" value="HPPK"/>
    <property type="match status" value="1"/>
</dbReference>
<keyword evidence="12" id="KW-0460">Magnesium</keyword>
<keyword evidence="11" id="KW-0067">ATP-binding</keyword>
<dbReference type="PANTHER" id="PTHR20941">
    <property type="entry name" value="FOLATE SYNTHESIS PROTEINS"/>
    <property type="match status" value="1"/>
</dbReference>
<comment type="similarity">
    <text evidence="6">In the C-terminal section; belongs to the DHPS family.</text>
</comment>
<dbReference type="InterPro" id="IPR006390">
    <property type="entry name" value="DHP_synth_dom"/>
</dbReference>
<evidence type="ECO:0000256" key="11">
    <source>
        <dbReference type="ARBA" id="ARBA00022840"/>
    </source>
</evidence>
<dbReference type="PROSITE" id="PS50972">
    <property type="entry name" value="PTERIN_BINDING"/>
    <property type="match status" value="1"/>
</dbReference>
<evidence type="ECO:0000256" key="9">
    <source>
        <dbReference type="ARBA" id="ARBA00022741"/>
    </source>
</evidence>
<dbReference type="GO" id="GO:0005524">
    <property type="term" value="F:ATP binding"/>
    <property type="evidence" value="ECO:0007669"/>
    <property type="project" value="UniProtKB-KW"/>
</dbReference>
<dbReference type="PROSITE" id="PS00792">
    <property type="entry name" value="DHPS_1"/>
    <property type="match status" value="1"/>
</dbReference>
<keyword evidence="8" id="KW-0479">Metal-binding</keyword>
<evidence type="ECO:0000256" key="5">
    <source>
        <dbReference type="ARBA" id="ARBA00005051"/>
    </source>
</evidence>
<evidence type="ECO:0000256" key="3">
    <source>
        <dbReference type="ARBA" id="ARBA00001946"/>
    </source>
</evidence>
<evidence type="ECO:0000256" key="12">
    <source>
        <dbReference type="ARBA" id="ARBA00022842"/>
    </source>
</evidence>
<name>A0A8T0WQ83_PANVG</name>
<comment type="cofactor">
    <cofactor evidence="3">
        <name>Mg(2+)</name>
        <dbReference type="ChEBI" id="CHEBI:18420"/>
    </cofactor>
</comment>
<dbReference type="InterPro" id="IPR011005">
    <property type="entry name" value="Dihydropteroate_synth-like_sf"/>
</dbReference>
<proteinExistence type="inferred from homology"/>
<dbReference type="Gene3D" id="3.30.70.560">
    <property type="entry name" value="7,8-Dihydro-6-hydroxymethylpterin-pyrophosphokinase HPPK"/>
    <property type="match status" value="1"/>
</dbReference>
<feature type="domain" description="Pterin-binding" evidence="16">
    <location>
        <begin position="254"/>
        <end position="522"/>
    </location>
</feature>
<dbReference type="PROSITE" id="PS00793">
    <property type="entry name" value="DHPS_2"/>
    <property type="match status" value="1"/>
</dbReference>
<evidence type="ECO:0000256" key="1">
    <source>
        <dbReference type="ARBA" id="ARBA00000012"/>
    </source>
</evidence>
<evidence type="ECO:0000256" key="7">
    <source>
        <dbReference type="ARBA" id="ARBA00022679"/>
    </source>
</evidence>
<dbReference type="PROSITE" id="PS00794">
    <property type="entry name" value="HPPK"/>
    <property type="match status" value="1"/>
</dbReference>
<dbReference type="EMBL" id="CM029039">
    <property type="protein sequence ID" value="KAG2646843.1"/>
    <property type="molecule type" value="Genomic_DNA"/>
</dbReference>
<comment type="catalytic activity">
    <reaction evidence="1">
        <text>(7,8-dihydropterin-6-yl)methyl diphosphate + 4-aminobenzoate = 7,8-dihydropteroate + diphosphate</text>
        <dbReference type="Rhea" id="RHEA:19949"/>
        <dbReference type="ChEBI" id="CHEBI:17836"/>
        <dbReference type="ChEBI" id="CHEBI:17839"/>
        <dbReference type="ChEBI" id="CHEBI:33019"/>
        <dbReference type="ChEBI" id="CHEBI:72950"/>
        <dbReference type="EC" id="2.5.1.15"/>
    </reaction>
</comment>
<dbReference type="InterPro" id="IPR045031">
    <property type="entry name" value="DHP_synth-like"/>
</dbReference>
<evidence type="ECO:0000256" key="10">
    <source>
        <dbReference type="ARBA" id="ARBA00022777"/>
    </source>
</evidence>
<dbReference type="AlphaFoldDB" id="A0A8T0WQ83"/>
<comment type="similarity">
    <text evidence="15">In the N-terminal section; belongs to the HPPK family.</text>
</comment>
<keyword evidence="7" id="KW-0808">Transferase</keyword>
<keyword evidence="18" id="KW-1185">Reference proteome</keyword>
<dbReference type="Pfam" id="PF00809">
    <property type="entry name" value="Pterin_bind"/>
    <property type="match status" value="1"/>
</dbReference>
<evidence type="ECO:0000313" key="17">
    <source>
        <dbReference type="EMBL" id="KAG2646843.1"/>
    </source>
</evidence>